<dbReference type="GO" id="GO:0003677">
    <property type="term" value="F:DNA binding"/>
    <property type="evidence" value="ECO:0007669"/>
    <property type="project" value="InterPro"/>
</dbReference>
<dbReference type="GO" id="GO:0015074">
    <property type="term" value="P:DNA integration"/>
    <property type="evidence" value="ECO:0007669"/>
    <property type="project" value="InterPro"/>
</dbReference>
<dbReference type="InterPro" id="IPR025948">
    <property type="entry name" value="HTH-like_dom"/>
</dbReference>
<dbReference type="EMBL" id="ASXJ01000216">
    <property type="protein sequence ID" value="ERM00930.1"/>
    <property type="molecule type" value="Genomic_DNA"/>
</dbReference>
<dbReference type="Proteomes" id="UP000016842">
    <property type="component" value="Unassembled WGS sequence"/>
</dbReference>
<dbReference type="SUPFAM" id="SSF46689">
    <property type="entry name" value="Homeodomain-like"/>
    <property type="match status" value="1"/>
</dbReference>
<dbReference type="GO" id="GO:0006313">
    <property type="term" value="P:DNA transposition"/>
    <property type="evidence" value="ECO:0007669"/>
    <property type="project" value="InterPro"/>
</dbReference>
<dbReference type="InterPro" id="IPR001584">
    <property type="entry name" value="Integrase_cat-core"/>
</dbReference>
<dbReference type="InterPro" id="IPR048020">
    <property type="entry name" value="Transpos_IS3"/>
</dbReference>
<sequence>MAAKRHKAEEIVTKLRQVDVLHAQGKSMAEAIRSIGVTEVTYYRWRSEYGGLKGDQVKRLKELEAENARLRRAVSDLTLDKMILPRPPRETSEPARRRACVDHVIDELKVSERRACQVLGQHRSTQRKIAKTPPDDEASLTADITALALQYGRYGYRRITAMLHQAGWIVNVKRVERIWRREGLKVPHKQPKRSRLWLNDSSCIRLRPEYPNHVWSYDFVEDRTHNGRKIRMLNVIDEFTRECIAIRVDRKLKAVDVIDVLSDLFILRGIPPYSFGQWPGVHRQSTSGVDHSSRCQNRLHHAGQSMGKRLLRELQLETP</sequence>
<keyword evidence="1" id="KW-0175">Coiled coil</keyword>
<reference evidence="3 4" key="1">
    <citation type="journal article" date="2014" name="FEMS Microbiol. Lett.">
        <title>Genome sequencing analysis reveals virulence-related gene content of Ochrobactrum intermedium strain 229E, a urease-positive strain isolated from the human gastric niche.</title>
        <authorList>
            <person name="Kulkarni G.J."/>
            <person name="Shetty S."/>
            <person name="Dharne M.S."/>
            <person name="Shouche Y.S."/>
        </authorList>
    </citation>
    <scope>NUCLEOTIDE SEQUENCE [LARGE SCALE GENOMIC DNA]</scope>
    <source>
        <strain evidence="3 4">229E</strain>
    </source>
</reference>
<comment type="caution">
    <text evidence="3">The sequence shown here is derived from an EMBL/GenBank/DDBJ whole genome shotgun (WGS) entry which is preliminary data.</text>
</comment>
<dbReference type="GO" id="GO:0004803">
    <property type="term" value="F:transposase activity"/>
    <property type="evidence" value="ECO:0007669"/>
    <property type="project" value="InterPro"/>
</dbReference>
<evidence type="ECO:0000259" key="2">
    <source>
        <dbReference type="PROSITE" id="PS50994"/>
    </source>
</evidence>
<dbReference type="InterPro" id="IPR002514">
    <property type="entry name" value="Transposase_8"/>
</dbReference>
<dbReference type="AlphaFoldDB" id="U4V4M9"/>
<dbReference type="InterPro" id="IPR036397">
    <property type="entry name" value="RNaseH_sf"/>
</dbReference>
<protein>
    <submittedName>
        <fullName evidence="3">Transposase IS3</fullName>
    </submittedName>
</protein>
<dbReference type="PROSITE" id="PS50994">
    <property type="entry name" value="INTEGRASE"/>
    <property type="match status" value="1"/>
</dbReference>
<evidence type="ECO:0000256" key="1">
    <source>
        <dbReference type="SAM" id="Coils"/>
    </source>
</evidence>
<dbReference type="NCBIfam" id="NF033516">
    <property type="entry name" value="transpos_IS3"/>
    <property type="match status" value="1"/>
</dbReference>
<feature type="coiled-coil region" evidence="1">
    <location>
        <begin position="53"/>
        <end position="80"/>
    </location>
</feature>
<organism evidence="3 4">
    <name type="scientific">Brucella intermedia 229E</name>
    <dbReference type="NCBI Taxonomy" id="1337887"/>
    <lineage>
        <taxon>Bacteria</taxon>
        <taxon>Pseudomonadati</taxon>
        <taxon>Pseudomonadota</taxon>
        <taxon>Alphaproteobacteria</taxon>
        <taxon>Hyphomicrobiales</taxon>
        <taxon>Brucellaceae</taxon>
        <taxon>Brucella/Ochrobactrum group</taxon>
        <taxon>Brucella</taxon>
    </lineage>
</organism>
<gene>
    <name evidence="3" type="ORF">Q644_24195</name>
</gene>
<dbReference type="Pfam" id="PF00665">
    <property type="entry name" value="rve"/>
    <property type="match status" value="1"/>
</dbReference>
<dbReference type="InterPro" id="IPR012337">
    <property type="entry name" value="RNaseH-like_sf"/>
</dbReference>
<feature type="domain" description="Integrase catalytic" evidence="2">
    <location>
        <begin position="207"/>
        <end position="272"/>
    </location>
</feature>
<name>U4V4M9_9HYPH</name>
<accession>U4V4M9</accession>
<dbReference type="PATRIC" id="fig|1337887.3.peg.3702"/>
<dbReference type="InterPro" id="IPR009057">
    <property type="entry name" value="Homeodomain-like_sf"/>
</dbReference>
<dbReference type="Pfam" id="PF01527">
    <property type="entry name" value="HTH_Tnp_1"/>
    <property type="match status" value="1"/>
</dbReference>
<dbReference type="Gene3D" id="3.30.420.10">
    <property type="entry name" value="Ribonuclease H-like superfamily/Ribonuclease H"/>
    <property type="match status" value="1"/>
</dbReference>
<dbReference type="PANTHER" id="PTHR47515">
    <property type="entry name" value="LOW CALCIUM RESPONSE LOCUS PROTEIN T"/>
    <property type="match status" value="1"/>
</dbReference>
<dbReference type="SUPFAM" id="SSF53098">
    <property type="entry name" value="Ribonuclease H-like"/>
    <property type="match status" value="1"/>
</dbReference>
<dbReference type="PANTHER" id="PTHR47515:SF1">
    <property type="entry name" value="BLR2054 PROTEIN"/>
    <property type="match status" value="1"/>
</dbReference>
<dbReference type="Pfam" id="PF13276">
    <property type="entry name" value="HTH_21"/>
    <property type="match status" value="1"/>
</dbReference>
<evidence type="ECO:0000313" key="4">
    <source>
        <dbReference type="Proteomes" id="UP000016842"/>
    </source>
</evidence>
<evidence type="ECO:0000313" key="3">
    <source>
        <dbReference type="EMBL" id="ERM00930.1"/>
    </source>
</evidence>
<proteinExistence type="predicted"/>